<name>G2E641_9GAMM</name>
<dbReference type="AlphaFoldDB" id="G2E641"/>
<comment type="caution">
    <text evidence="2">The sequence shown here is derived from an EMBL/GenBank/DDBJ whole genome shotgun (WGS) entry which is preliminary data.</text>
</comment>
<dbReference type="InterPro" id="IPR000073">
    <property type="entry name" value="AB_hydrolase_1"/>
</dbReference>
<sequence>MTDTPNPMHKTPIANDPFANAESHFVEVGDFQLHYKRLGSGPRLILLLHGSFLSLRSWRHIIAPLAETATLVAFDRPVCGRTSRPLPRGKGPSPYAAESQADLVADLITALGFEKAILIGHSTGGTVSVLTALRHPERVEGLVLVGAMIFSGYATSEVPKPVLVGMRALKPLFWRFMRFLIGRLYDPALKKFWHGPEGFPEADLAAYRADFMQGPWGQAFFELFLASHKLDLDPRLPEIAIPTLVVTGDHDRAVPAEESRRLAARLPQAELAVIPECGHMPHEETPEAFLEALNPYLRRLGLMG</sequence>
<dbReference type="eggNOG" id="COG2267">
    <property type="taxonomic scope" value="Bacteria"/>
</dbReference>
<dbReference type="PRINTS" id="PR00412">
    <property type="entry name" value="EPOXHYDRLASE"/>
</dbReference>
<dbReference type="Pfam" id="PF00561">
    <property type="entry name" value="Abhydrolase_1"/>
    <property type="match status" value="1"/>
</dbReference>
<evidence type="ECO:0000313" key="3">
    <source>
        <dbReference type="Proteomes" id="UP000004200"/>
    </source>
</evidence>
<dbReference type="STRING" id="765913.ThidrDRAFT_3754"/>
<dbReference type="GO" id="GO:0016787">
    <property type="term" value="F:hydrolase activity"/>
    <property type="evidence" value="ECO:0007669"/>
    <property type="project" value="UniProtKB-KW"/>
</dbReference>
<dbReference type="EMBL" id="AFWT01000037">
    <property type="protein sequence ID" value="EGV28458.1"/>
    <property type="molecule type" value="Genomic_DNA"/>
</dbReference>
<accession>G2E641</accession>
<gene>
    <name evidence="2" type="ORF">ThidrDRAFT_3754</name>
</gene>
<proteinExistence type="predicted"/>
<dbReference type="SUPFAM" id="SSF53474">
    <property type="entry name" value="alpha/beta-Hydrolases"/>
    <property type="match status" value="1"/>
</dbReference>
<dbReference type="Proteomes" id="UP000004200">
    <property type="component" value="Unassembled WGS sequence"/>
</dbReference>
<evidence type="ECO:0000313" key="2">
    <source>
        <dbReference type="EMBL" id="EGV28458.1"/>
    </source>
</evidence>
<organism evidence="2 3">
    <name type="scientific">Thiorhodococcus drewsii AZ1</name>
    <dbReference type="NCBI Taxonomy" id="765913"/>
    <lineage>
        <taxon>Bacteria</taxon>
        <taxon>Pseudomonadati</taxon>
        <taxon>Pseudomonadota</taxon>
        <taxon>Gammaproteobacteria</taxon>
        <taxon>Chromatiales</taxon>
        <taxon>Chromatiaceae</taxon>
        <taxon>Thiorhodococcus</taxon>
    </lineage>
</organism>
<dbReference type="PRINTS" id="PR00111">
    <property type="entry name" value="ABHYDROLASE"/>
</dbReference>
<reference evidence="2 3" key="1">
    <citation type="submission" date="2011-06" db="EMBL/GenBank/DDBJ databases">
        <title>The draft genome of Thiorhodococcus drewsii AZ1.</title>
        <authorList>
            <consortium name="US DOE Joint Genome Institute (JGI-PGF)"/>
            <person name="Lucas S."/>
            <person name="Han J."/>
            <person name="Lapidus A."/>
            <person name="Cheng J.-F."/>
            <person name="Goodwin L."/>
            <person name="Pitluck S."/>
            <person name="Peters L."/>
            <person name="Land M.L."/>
            <person name="Hauser L."/>
            <person name="Vogl K."/>
            <person name="Liu Z."/>
            <person name="Imhoff J."/>
            <person name="Thiel V."/>
            <person name="Frigaard N.-U."/>
            <person name="Bryant D.A."/>
            <person name="Woyke T.J."/>
        </authorList>
    </citation>
    <scope>NUCLEOTIDE SEQUENCE [LARGE SCALE GENOMIC DNA]</scope>
    <source>
        <strain evidence="2 3">AZ1</strain>
    </source>
</reference>
<keyword evidence="2" id="KW-0378">Hydrolase</keyword>
<dbReference type="PANTHER" id="PTHR43689">
    <property type="entry name" value="HYDROLASE"/>
    <property type="match status" value="1"/>
</dbReference>
<feature type="domain" description="AB hydrolase-1" evidence="1">
    <location>
        <begin position="44"/>
        <end position="284"/>
    </location>
</feature>
<evidence type="ECO:0000259" key="1">
    <source>
        <dbReference type="Pfam" id="PF00561"/>
    </source>
</evidence>
<dbReference type="Gene3D" id="3.40.50.1820">
    <property type="entry name" value="alpha/beta hydrolase"/>
    <property type="match status" value="1"/>
</dbReference>
<keyword evidence="3" id="KW-1185">Reference proteome</keyword>
<protein>
    <submittedName>
        <fullName evidence="2">Alpha/beta hydrolase fold protein</fullName>
    </submittedName>
</protein>
<dbReference type="InterPro" id="IPR000639">
    <property type="entry name" value="Epox_hydrolase-like"/>
</dbReference>
<dbReference type="PANTHER" id="PTHR43689:SF8">
    <property type="entry name" value="ALPHA_BETA-HYDROLASES SUPERFAMILY PROTEIN"/>
    <property type="match status" value="1"/>
</dbReference>
<dbReference type="InterPro" id="IPR029058">
    <property type="entry name" value="AB_hydrolase_fold"/>
</dbReference>